<dbReference type="EMBL" id="FN653053">
    <property type="protein sequence ID" value="CBY10255.1"/>
    <property type="molecule type" value="Genomic_DNA"/>
</dbReference>
<feature type="transmembrane region" description="Helical" evidence="1">
    <location>
        <begin position="438"/>
        <end position="458"/>
    </location>
</feature>
<gene>
    <name evidence="2" type="ORF">GSOID_T00011192001</name>
</gene>
<keyword evidence="1" id="KW-1133">Transmembrane helix</keyword>
<accession>E4XI39</accession>
<feature type="transmembrane region" description="Helical" evidence="1">
    <location>
        <begin position="534"/>
        <end position="555"/>
    </location>
</feature>
<keyword evidence="3" id="KW-1185">Reference proteome</keyword>
<organism evidence="2">
    <name type="scientific">Oikopleura dioica</name>
    <name type="common">Tunicate</name>
    <dbReference type="NCBI Taxonomy" id="34765"/>
    <lineage>
        <taxon>Eukaryota</taxon>
        <taxon>Metazoa</taxon>
        <taxon>Chordata</taxon>
        <taxon>Tunicata</taxon>
        <taxon>Appendicularia</taxon>
        <taxon>Copelata</taxon>
        <taxon>Oikopleuridae</taxon>
        <taxon>Oikopleura</taxon>
    </lineage>
</organism>
<name>E4XI39_OIKDI</name>
<evidence type="ECO:0000313" key="2">
    <source>
        <dbReference type="EMBL" id="CBY10255.1"/>
    </source>
</evidence>
<feature type="transmembrane region" description="Helical" evidence="1">
    <location>
        <begin position="351"/>
        <end position="372"/>
    </location>
</feature>
<sequence length="567" mass="63978">MLLFLLFRFLNAQNEDNSTETTQATKEIFETSSIGNSTNYRYGSRLEKLKEDEGRANRSKVKIRAIFGKVVNDKELISACYEAARAYQIVDGDIKTSVGGDSSGIFINGNASFSANSSLDIYYELDFTSLSSFDDVIMYSEYNFNELNEVYYDERAKIEEEFLDRSNYVFSEDFIYCNILNRQIERYENSELLTVTFAFRSKVDVDENEFAKTLEFSLSKRNLELLKIIPFTPETMLYFIVQICSVSIVGAGGLGLLIVNIVAAGCSSVFHSLAMGLLQVVDIYPDVYAWYEYNTDDKIAVAVDSAVSTFLIVFSAIKVICFIVTLFLLFAKDKVDNNEDKCLGKSFSIIVENNLISFSLGLIQKFLLYFYMGRNMIPGSAVTNAFWLSLVANLILFAAKIIEFFAGFCLPKCGCNECLKFHKEHKKLESARGKCSKFMGGVFLVMQLLAVICAALEFTQAHIIENCVEINVDTTISDDKSAFCKSLPLDHSWYRRRVQETGFCIENELIGSAQDFKTVVYPFRSGCSNMIEQSFIACTAFSLVLALLVAVTTQFGHRPKYFSRQNS</sequence>
<dbReference type="InParanoid" id="E4XI39"/>
<proteinExistence type="predicted"/>
<evidence type="ECO:0000256" key="1">
    <source>
        <dbReference type="SAM" id="Phobius"/>
    </source>
</evidence>
<feature type="transmembrane region" description="Helical" evidence="1">
    <location>
        <begin position="384"/>
        <end position="402"/>
    </location>
</feature>
<reference evidence="2" key="1">
    <citation type="journal article" date="2010" name="Science">
        <title>Plasticity of animal genome architecture unmasked by rapid evolution of a pelagic tunicate.</title>
        <authorList>
            <person name="Denoeud F."/>
            <person name="Henriet S."/>
            <person name="Mungpakdee S."/>
            <person name="Aury J.M."/>
            <person name="Da Silva C."/>
            <person name="Brinkmann H."/>
            <person name="Mikhaleva J."/>
            <person name="Olsen L.C."/>
            <person name="Jubin C."/>
            <person name="Canestro C."/>
            <person name="Bouquet J.M."/>
            <person name="Danks G."/>
            <person name="Poulain J."/>
            <person name="Campsteijn C."/>
            <person name="Adamski M."/>
            <person name="Cross I."/>
            <person name="Yadetie F."/>
            <person name="Muffato M."/>
            <person name="Louis A."/>
            <person name="Butcher S."/>
            <person name="Tsagkogeorga G."/>
            <person name="Konrad A."/>
            <person name="Singh S."/>
            <person name="Jensen M.F."/>
            <person name="Cong E.H."/>
            <person name="Eikeseth-Otteraa H."/>
            <person name="Noel B."/>
            <person name="Anthouard V."/>
            <person name="Porcel B.M."/>
            <person name="Kachouri-Lafond R."/>
            <person name="Nishino A."/>
            <person name="Ugolini M."/>
            <person name="Chourrout P."/>
            <person name="Nishida H."/>
            <person name="Aasland R."/>
            <person name="Huzurbazar S."/>
            <person name="Westhof E."/>
            <person name="Delsuc F."/>
            <person name="Lehrach H."/>
            <person name="Reinhardt R."/>
            <person name="Weissenbach J."/>
            <person name="Roy S.W."/>
            <person name="Artiguenave F."/>
            <person name="Postlethwait J.H."/>
            <person name="Manak J.R."/>
            <person name="Thompson E.M."/>
            <person name="Jaillon O."/>
            <person name="Du Pasquier L."/>
            <person name="Boudinot P."/>
            <person name="Liberles D.A."/>
            <person name="Volff J.N."/>
            <person name="Philippe H."/>
            <person name="Lenhard B."/>
            <person name="Roest Crollius H."/>
            <person name="Wincker P."/>
            <person name="Chourrout D."/>
        </authorList>
    </citation>
    <scope>NUCLEOTIDE SEQUENCE [LARGE SCALE GENOMIC DNA]</scope>
</reference>
<dbReference type="AlphaFoldDB" id="E4XI39"/>
<dbReference type="Proteomes" id="UP000001307">
    <property type="component" value="Unassembled WGS sequence"/>
</dbReference>
<feature type="transmembrane region" description="Helical" evidence="1">
    <location>
        <begin position="236"/>
        <end position="262"/>
    </location>
</feature>
<feature type="transmembrane region" description="Helical" evidence="1">
    <location>
        <begin position="269"/>
        <end position="291"/>
    </location>
</feature>
<keyword evidence="1" id="KW-0812">Transmembrane</keyword>
<evidence type="ECO:0000313" key="3">
    <source>
        <dbReference type="Proteomes" id="UP000001307"/>
    </source>
</evidence>
<protein>
    <submittedName>
        <fullName evidence="2">Uncharacterized protein</fullName>
    </submittedName>
</protein>
<feature type="transmembrane region" description="Helical" evidence="1">
    <location>
        <begin position="311"/>
        <end position="330"/>
    </location>
</feature>
<keyword evidence="1" id="KW-0472">Membrane</keyword>